<evidence type="ECO:0000256" key="8">
    <source>
        <dbReference type="ARBA" id="ARBA00023056"/>
    </source>
</evidence>
<dbReference type="Gene3D" id="2.60.40.1180">
    <property type="entry name" value="Golgi alpha-mannosidase II"/>
    <property type="match status" value="1"/>
</dbReference>
<dbReference type="Pfam" id="PF22019">
    <property type="entry name" value="GlgB_N"/>
    <property type="match status" value="1"/>
</dbReference>
<dbReference type="InterPro" id="IPR013783">
    <property type="entry name" value="Ig-like_fold"/>
</dbReference>
<dbReference type="SUPFAM" id="SSF51445">
    <property type="entry name" value="(Trans)glycosidases"/>
    <property type="match status" value="1"/>
</dbReference>
<reference evidence="14 15" key="1">
    <citation type="journal article" date="2014" name="Genome Announc.">
        <title>Genome Sequence and Methylome of Soil Bacterium Gemmatirosa kalamazoonensis KBS708T, a Member of the Rarely Cultivated Gemmatimonadetes Phylum.</title>
        <authorList>
            <person name="Debruyn J.M."/>
            <person name="Radosevich M."/>
            <person name="Wommack K.E."/>
            <person name="Polson S.W."/>
            <person name="Hauser L.J."/>
            <person name="Fawaz M.N."/>
            <person name="Korlach J."/>
            <person name="Tsai Y.C."/>
        </authorList>
    </citation>
    <scope>NUCLEOTIDE SEQUENCE [LARGE SCALE GENOMIC DNA]</scope>
    <source>
        <strain evidence="14 15">KBS708</strain>
    </source>
</reference>
<keyword evidence="8 10" id="KW-0320">Glycogen biosynthesis</keyword>
<comment type="subunit">
    <text evidence="10">Monomer.</text>
</comment>
<dbReference type="SMART" id="SM00642">
    <property type="entry name" value="Aamy"/>
    <property type="match status" value="1"/>
</dbReference>
<dbReference type="CDD" id="cd11322">
    <property type="entry name" value="AmyAc_Glg_BE"/>
    <property type="match status" value="1"/>
</dbReference>
<comment type="pathway">
    <text evidence="3 10">Glycan biosynthesis; glycogen biosynthesis.</text>
</comment>
<dbReference type="PIRSF" id="PIRSF000463">
    <property type="entry name" value="GlgB"/>
    <property type="match status" value="1"/>
</dbReference>
<dbReference type="InterPro" id="IPR006048">
    <property type="entry name" value="A-amylase/branching_C"/>
</dbReference>
<dbReference type="CDD" id="cd02855">
    <property type="entry name" value="E_set_GBE_prok_N"/>
    <property type="match status" value="1"/>
</dbReference>
<evidence type="ECO:0000256" key="10">
    <source>
        <dbReference type="HAMAP-Rule" id="MF_00685"/>
    </source>
</evidence>
<dbReference type="Proteomes" id="UP000019151">
    <property type="component" value="Chromosome"/>
</dbReference>
<dbReference type="FunCoup" id="W0RJT8">
    <property type="interactions" value="391"/>
</dbReference>
<evidence type="ECO:0000256" key="5">
    <source>
        <dbReference type="ARBA" id="ARBA00022600"/>
    </source>
</evidence>
<dbReference type="InParanoid" id="W0RJT8"/>
<dbReference type="NCBIfam" id="NF008967">
    <property type="entry name" value="PRK12313.1"/>
    <property type="match status" value="1"/>
</dbReference>
<dbReference type="HAMAP" id="MF_00685">
    <property type="entry name" value="GlgB"/>
    <property type="match status" value="1"/>
</dbReference>
<evidence type="ECO:0000313" key="15">
    <source>
        <dbReference type="Proteomes" id="UP000019151"/>
    </source>
</evidence>
<dbReference type="InterPro" id="IPR054169">
    <property type="entry name" value="GlgB_N"/>
</dbReference>
<evidence type="ECO:0000256" key="6">
    <source>
        <dbReference type="ARBA" id="ARBA00022676"/>
    </source>
</evidence>
<dbReference type="InterPro" id="IPR017853">
    <property type="entry name" value="GH"/>
</dbReference>
<dbReference type="SUPFAM" id="SSF81296">
    <property type="entry name" value="E set domains"/>
    <property type="match status" value="1"/>
</dbReference>
<feature type="active site" description="Proton donor" evidence="10 11">
    <location>
        <position position="499"/>
    </location>
</feature>
<dbReference type="Pfam" id="PF02922">
    <property type="entry name" value="CBM_48"/>
    <property type="match status" value="1"/>
</dbReference>
<keyword evidence="15" id="KW-1185">Reference proteome</keyword>
<dbReference type="InterPro" id="IPR006407">
    <property type="entry name" value="GlgB"/>
</dbReference>
<protein>
    <recommendedName>
        <fullName evidence="10">1,4-alpha-glucan branching enzyme GlgB</fullName>
        <ecNumber evidence="10">2.4.1.18</ecNumber>
    </recommendedName>
    <alternativeName>
        <fullName evidence="10">1,4-alpha-D-glucan:1,4-alpha-D-glucan 6-glucosyl-transferase</fullName>
    </alternativeName>
    <alternativeName>
        <fullName evidence="10">Alpha-(1-&gt;4)-glucan branching enzyme</fullName>
    </alternativeName>
    <alternativeName>
        <fullName evidence="10">Glycogen branching enzyme</fullName>
        <shortName evidence="10">BE</shortName>
    </alternativeName>
</protein>
<evidence type="ECO:0000256" key="12">
    <source>
        <dbReference type="SAM" id="MobiDB-lite"/>
    </source>
</evidence>
<evidence type="ECO:0000256" key="3">
    <source>
        <dbReference type="ARBA" id="ARBA00004964"/>
    </source>
</evidence>
<keyword evidence="7 10" id="KW-0808">Transferase</keyword>
<evidence type="ECO:0000256" key="11">
    <source>
        <dbReference type="PIRSR" id="PIRSR000463-1"/>
    </source>
</evidence>
<feature type="region of interest" description="Disordered" evidence="12">
    <location>
        <begin position="1"/>
        <end position="39"/>
    </location>
</feature>
<keyword evidence="5 10" id="KW-0321">Glycogen metabolism</keyword>
<sequence>MSAERRGRRGGGAGVNTPPSSTATVPDAAAPVGMPAPPPTAMEIARLHAGELAEPHALLGAHPGVVDRLAGITIRAWHPDATRAECVLPNGSAVDMPMQARGLFGIFLPGETLPFRYRLRLHFHGGGTWEHDDPYRFLPTLGDVDVHLFNEGTHRRLWEKFGAHHREVDGVPGVAFAVWAPNARRVSVVGPFNNWDGRVYPMRRLGASGVWELFVPELGPGTLYKYELLTREGTPRLKTDPFAQMMEQAPATASIVVPEGRYTWGDDGWLKARAARDPVHEPMSIYEVHLGSWARVPEDGCRPLSYREIAPKLAEHVKKLGFTHVEFLPVGEHPFYGSWGYQVTGFFAPTSRYGTPDEFRYLVDTLHQAGIGVILDWVPAHFPKDDYALRRFDGTALYEHEDPRLGEHPDWGTLIFNYGRLEVRNYLLANALFWLDEFHIDGLRVDAVASMLYLDYSRSPGQWLRNRYGGRENLDAIDFLRAVNHAVRTEHPGCMTIAEESTAWPGVTKPVGEGGLGFTFKWNMGWMHDTLKYFSVDPVYRSYHQDQLTFAMMYEYSERFIMPLSHDEVVHLKGSLLQKMPGDPWQKFANLRLLLAYQFTRPGKKLLFMGTELAPGGEWNHDQSLDWHLLGDPMRQSFYRFMEALGALYRDNALFWRRDADWTGFKWIDVGDRQNSVVSYIRCDGPAHAVIVLNLTPVPRERYRIGVPGTHAYRLALSSDDARFGGSGYGQRDRLEVQAVPFHGHEHSVELTLPPLGALVLLPEDAPPAAPTTDDAEPALAVRTEGEAGQEAGGPAHG</sequence>
<comment type="similarity">
    <text evidence="4 10">Belongs to the glycosyl hydrolase 13 family. GlgB subfamily.</text>
</comment>
<organism evidence="14 15">
    <name type="scientific">Gemmatirosa kalamazoonensis</name>
    <dbReference type="NCBI Taxonomy" id="861299"/>
    <lineage>
        <taxon>Bacteria</taxon>
        <taxon>Pseudomonadati</taxon>
        <taxon>Gemmatimonadota</taxon>
        <taxon>Gemmatimonadia</taxon>
        <taxon>Gemmatimonadales</taxon>
        <taxon>Gemmatimonadaceae</taxon>
        <taxon>Gemmatirosa</taxon>
    </lineage>
</organism>
<dbReference type="PANTHER" id="PTHR43651:SF3">
    <property type="entry name" value="1,4-ALPHA-GLUCAN-BRANCHING ENZYME"/>
    <property type="match status" value="1"/>
</dbReference>
<comment type="catalytic activity">
    <reaction evidence="1 10">
        <text>Transfers a segment of a (1-&gt;4)-alpha-D-glucan chain to a primary hydroxy group in a similar glucan chain.</text>
        <dbReference type="EC" id="2.4.1.18"/>
    </reaction>
</comment>
<dbReference type="Pfam" id="PF02806">
    <property type="entry name" value="Alpha-amylase_C"/>
    <property type="match status" value="1"/>
</dbReference>
<dbReference type="HOGENOM" id="CLU_004245_3_2_0"/>
<dbReference type="GO" id="GO:0043169">
    <property type="term" value="F:cation binding"/>
    <property type="evidence" value="ECO:0007669"/>
    <property type="project" value="InterPro"/>
</dbReference>
<dbReference type="SUPFAM" id="SSF51011">
    <property type="entry name" value="Glycosyl hydrolase domain"/>
    <property type="match status" value="1"/>
</dbReference>
<feature type="domain" description="Glycosyl hydrolase family 13 catalytic" evidence="13">
    <location>
        <begin position="287"/>
        <end position="649"/>
    </location>
</feature>
<evidence type="ECO:0000256" key="1">
    <source>
        <dbReference type="ARBA" id="ARBA00000826"/>
    </source>
</evidence>
<evidence type="ECO:0000256" key="4">
    <source>
        <dbReference type="ARBA" id="ARBA00009000"/>
    </source>
</evidence>
<dbReference type="PATRIC" id="fig|861299.3.peg.3866"/>
<dbReference type="EMBL" id="CP007128">
    <property type="protein sequence ID" value="AHG91349.1"/>
    <property type="molecule type" value="Genomic_DNA"/>
</dbReference>
<dbReference type="GO" id="GO:0005978">
    <property type="term" value="P:glycogen biosynthetic process"/>
    <property type="evidence" value="ECO:0007669"/>
    <property type="project" value="UniProtKB-UniRule"/>
</dbReference>
<dbReference type="UniPathway" id="UPA00164"/>
<dbReference type="Gene3D" id="2.60.40.10">
    <property type="entry name" value="Immunoglobulins"/>
    <property type="match status" value="2"/>
</dbReference>
<dbReference type="FunFam" id="2.60.40.1180:FF:000002">
    <property type="entry name" value="1,4-alpha-glucan branching enzyme GlgB"/>
    <property type="match status" value="1"/>
</dbReference>
<dbReference type="InterPro" id="IPR044143">
    <property type="entry name" value="GlgB_N_E_set_prok"/>
</dbReference>
<dbReference type="InterPro" id="IPR013780">
    <property type="entry name" value="Glyco_hydro_b"/>
</dbReference>
<comment type="function">
    <text evidence="2 10">Catalyzes the formation of the alpha-1,6-glucosidic linkages in glycogen by scission of a 1,4-alpha-linked oligosaccharide from growing alpha-1,4-glucan chains and the subsequent attachment of the oligosaccharide to the alpha-1,6 position.</text>
</comment>
<dbReference type="FunFam" id="3.20.20.80:FF:000003">
    <property type="entry name" value="1,4-alpha-glucan branching enzyme GlgB"/>
    <property type="match status" value="1"/>
</dbReference>
<dbReference type="Gene3D" id="3.20.20.80">
    <property type="entry name" value="Glycosidases"/>
    <property type="match status" value="1"/>
</dbReference>
<feature type="active site" description="Nucleophile" evidence="10 11">
    <location>
        <position position="446"/>
    </location>
</feature>
<evidence type="ECO:0000256" key="9">
    <source>
        <dbReference type="ARBA" id="ARBA00023277"/>
    </source>
</evidence>
<dbReference type="NCBIfam" id="TIGR01515">
    <property type="entry name" value="branching_enzym"/>
    <property type="match status" value="1"/>
</dbReference>
<evidence type="ECO:0000256" key="2">
    <source>
        <dbReference type="ARBA" id="ARBA00002953"/>
    </source>
</evidence>
<dbReference type="eggNOG" id="COG0296">
    <property type="taxonomic scope" value="Bacteria"/>
</dbReference>
<dbReference type="AlphaFoldDB" id="W0RJT8"/>
<dbReference type="GO" id="GO:0004553">
    <property type="term" value="F:hydrolase activity, hydrolyzing O-glycosyl compounds"/>
    <property type="evidence" value="ECO:0007669"/>
    <property type="project" value="InterPro"/>
</dbReference>
<dbReference type="STRING" id="861299.J421_3812"/>
<feature type="region of interest" description="Disordered" evidence="12">
    <location>
        <begin position="765"/>
        <end position="798"/>
    </location>
</feature>
<keyword evidence="6 10" id="KW-0328">Glycosyltransferase</keyword>
<dbReference type="NCBIfam" id="NF003811">
    <property type="entry name" value="PRK05402.1"/>
    <property type="match status" value="1"/>
</dbReference>
<dbReference type="GO" id="GO:0005829">
    <property type="term" value="C:cytosol"/>
    <property type="evidence" value="ECO:0007669"/>
    <property type="project" value="TreeGrafter"/>
</dbReference>
<dbReference type="KEGG" id="gba:J421_3812"/>
<dbReference type="GO" id="GO:0003844">
    <property type="term" value="F:1,4-alpha-glucan branching enzyme activity"/>
    <property type="evidence" value="ECO:0007669"/>
    <property type="project" value="UniProtKB-UniRule"/>
</dbReference>
<dbReference type="InterPro" id="IPR004193">
    <property type="entry name" value="Glyco_hydro_13_N"/>
</dbReference>
<accession>W0RJT8</accession>
<dbReference type="FunFam" id="2.60.40.10:FF:000169">
    <property type="entry name" value="1,4-alpha-glucan branching enzyme GlgB"/>
    <property type="match status" value="1"/>
</dbReference>
<proteinExistence type="inferred from homology"/>
<evidence type="ECO:0000313" key="14">
    <source>
        <dbReference type="EMBL" id="AHG91349.1"/>
    </source>
</evidence>
<name>W0RJT8_9BACT</name>
<dbReference type="InterPro" id="IPR014756">
    <property type="entry name" value="Ig_E-set"/>
</dbReference>
<dbReference type="EC" id="2.4.1.18" evidence="10"/>
<evidence type="ECO:0000259" key="13">
    <source>
        <dbReference type="SMART" id="SM00642"/>
    </source>
</evidence>
<dbReference type="PANTHER" id="PTHR43651">
    <property type="entry name" value="1,4-ALPHA-GLUCAN-BRANCHING ENZYME"/>
    <property type="match status" value="1"/>
</dbReference>
<dbReference type="InterPro" id="IPR006047">
    <property type="entry name" value="GH13_cat_dom"/>
</dbReference>
<evidence type="ECO:0000256" key="7">
    <source>
        <dbReference type="ARBA" id="ARBA00022679"/>
    </source>
</evidence>
<dbReference type="InterPro" id="IPR037439">
    <property type="entry name" value="Branching_enzy"/>
</dbReference>
<keyword evidence="9 10" id="KW-0119">Carbohydrate metabolism</keyword>
<gene>
    <name evidence="10" type="primary">glgB</name>
    <name evidence="14" type="ORF">J421_3812</name>
</gene>
<dbReference type="Pfam" id="PF00128">
    <property type="entry name" value="Alpha-amylase"/>
    <property type="match status" value="2"/>
</dbReference>